<name>A0ABZ0S009_9BACI</name>
<dbReference type="EMBL" id="CP137624">
    <property type="protein sequence ID" value="WPK12881.1"/>
    <property type="molecule type" value="Genomic_DNA"/>
</dbReference>
<organism evidence="10 11">
    <name type="scientific">Lysinibacillus louembei</name>
    <dbReference type="NCBI Taxonomy" id="1470088"/>
    <lineage>
        <taxon>Bacteria</taxon>
        <taxon>Bacillati</taxon>
        <taxon>Bacillota</taxon>
        <taxon>Bacilli</taxon>
        <taxon>Bacillales</taxon>
        <taxon>Bacillaceae</taxon>
        <taxon>Lysinibacillus</taxon>
    </lineage>
</organism>
<evidence type="ECO:0000259" key="9">
    <source>
        <dbReference type="Pfam" id="PF20730"/>
    </source>
</evidence>
<dbReference type="PANTHER" id="PTHR34582:SF7">
    <property type="entry name" value="UPF0702 TRANSMEMBRANE PROTEIN YDFS"/>
    <property type="match status" value="1"/>
</dbReference>
<dbReference type="PANTHER" id="PTHR34582">
    <property type="entry name" value="UPF0702 TRANSMEMBRANE PROTEIN YCAP"/>
    <property type="match status" value="1"/>
</dbReference>
<keyword evidence="6 7" id="KW-0472">Membrane</keyword>
<comment type="subcellular location">
    <subcellularLocation>
        <location evidence="1">Cell membrane</location>
        <topology evidence="1">Multi-pass membrane protein</topology>
    </subcellularLocation>
</comment>
<evidence type="ECO:0000313" key="10">
    <source>
        <dbReference type="EMBL" id="WPK12881.1"/>
    </source>
</evidence>
<proteinExistence type="inferred from homology"/>
<dbReference type="Pfam" id="PF20730">
    <property type="entry name" value="YetF_N"/>
    <property type="match status" value="1"/>
</dbReference>
<dbReference type="RefSeq" id="WP_319837544.1">
    <property type="nucleotide sequence ID" value="NZ_CP137624.1"/>
</dbReference>
<gene>
    <name evidence="10" type="ORF">R6U77_04015</name>
</gene>
<keyword evidence="3" id="KW-1003">Cell membrane</keyword>
<evidence type="ECO:0000256" key="4">
    <source>
        <dbReference type="ARBA" id="ARBA00022692"/>
    </source>
</evidence>
<evidence type="ECO:0000256" key="1">
    <source>
        <dbReference type="ARBA" id="ARBA00004651"/>
    </source>
</evidence>
<evidence type="ECO:0000256" key="6">
    <source>
        <dbReference type="ARBA" id="ARBA00023136"/>
    </source>
</evidence>
<evidence type="ECO:0000256" key="7">
    <source>
        <dbReference type="SAM" id="Phobius"/>
    </source>
</evidence>
<feature type="domain" description="YetF C-terminal" evidence="8">
    <location>
        <begin position="86"/>
        <end position="219"/>
    </location>
</feature>
<dbReference type="Gene3D" id="3.30.240.20">
    <property type="entry name" value="bsu07140 like domains"/>
    <property type="match status" value="2"/>
</dbReference>
<dbReference type="Pfam" id="PF04239">
    <property type="entry name" value="DUF421"/>
    <property type="match status" value="1"/>
</dbReference>
<feature type="transmembrane region" description="Helical" evidence="7">
    <location>
        <begin position="67"/>
        <end position="85"/>
    </location>
</feature>
<sequence length="235" mass="26675">MDIGEINFWEMMFRTTVTFIALLILARIIGKKQLSQLTFFHYTTGITFGSIAGEISSQKETPFWDGMISLIWWSILTILLSAIALKSTKMRVLVDDKPTILIHNGVISEANLKKARLHLDELTMLLREQSIFSVNEVAYAVFETNGELSVMKKPPFAEATKKDTQANLTPPLCMPTEVISNGRIISENLQQLDLTEEWLLKKLRNKKVDDVEQVLFAQVLEDHSLYVSTKTNQSP</sequence>
<dbReference type="InterPro" id="IPR007353">
    <property type="entry name" value="DUF421"/>
</dbReference>
<feature type="domain" description="YetF-like N-terminal transmembrane" evidence="9">
    <location>
        <begin position="10"/>
        <end position="81"/>
    </location>
</feature>
<reference evidence="10 11" key="1">
    <citation type="submission" date="2023-09" db="EMBL/GenBank/DDBJ databases">
        <authorList>
            <person name="Page C.A."/>
            <person name="Perez-Diaz I.M."/>
        </authorList>
    </citation>
    <scope>NUCLEOTIDE SEQUENCE [LARGE SCALE GENOMIC DNA]</scope>
    <source>
        <strain evidence="10 11">Ll15</strain>
    </source>
</reference>
<evidence type="ECO:0000256" key="3">
    <source>
        <dbReference type="ARBA" id="ARBA00022475"/>
    </source>
</evidence>
<accession>A0ABZ0S009</accession>
<keyword evidence="5 7" id="KW-1133">Transmembrane helix</keyword>
<feature type="transmembrane region" description="Helical" evidence="7">
    <location>
        <begin position="12"/>
        <end position="30"/>
    </location>
</feature>
<dbReference type="Proteomes" id="UP001322664">
    <property type="component" value="Chromosome"/>
</dbReference>
<protein>
    <submittedName>
        <fullName evidence="10">DUF421 domain-containing protein</fullName>
    </submittedName>
</protein>
<keyword evidence="11" id="KW-1185">Reference proteome</keyword>
<dbReference type="InterPro" id="IPR048454">
    <property type="entry name" value="YetF_N"/>
</dbReference>
<evidence type="ECO:0000313" key="11">
    <source>
        <dbReference type="Proteomes" id="UP001322664"/>
    </source>
</evidence>
<evidence type="ECO:0000259" key="8">
    <source>
        <dbReference type="Pfam" id="PF04239"/>
    </source>
</evidence>
<evidence type="ECO:0000256" key="5">
    <source>
        <dbReference type="ARBA" id="ARBA00022989"/>
    </source>
</evidence>
<keyword evidence="4 7" id="KW-0812">Transmembrane</keyword>
<evidence type="ECO:0000256" key="2">
    <source>
        <dbReference type="ARBA" id="ARBA00006448"/>
    </source>
</evidence>
<comment type="similarity">
    <text evidence="2">Belongs to the UPF0702 family.</text>
</comment>
<dbReference type="InterPro" id="IPR023090">
    <property type="entry name" value="UPF0702_alpha/beta_dom_sf"/>
</dbReference>